<evidence type="ECO:0000256" key="7">
    <source>
        <dbReference type="ARBA" id="ARBA00023180"/>
    </source>
</evidence>
<dbReference type="GO" id="GO:0016020">
    <property type="term" value="C:membrane"/>
    <property type="evidence" value="ECO:0007669"/>
    <property type="project" value="UniProtKB-SubCell"/>
</dbReference>
<feature type="chain" id="PRO_5035601013" description="TM2 domain-containing protein" evidence="9">
    <location>
        <begin position="20"/>
        <end position="138"/>
    </location>
</feature>
<dbReference type="PANTHER" id="PTHR21016">
    <property type="entry name" value="BETA-AMYLOID BINDING PROTEIN-RELATED"/>
    <property type="match status" value="1"/>
</dbReference>
<organism evidence="11 15">
    <name type="scientific">Adineta steineri</name>
    <dbReference type="NCBI Taxonomy" id="433720"/>
    <lineage>
        <taxon>Eukaryota</taxon>
        <taxon>Metazoa</taxon>
        <taxon>Spiralia</taxon>
        <taxon>Gnathifera</taxon>
        <taxon>Rotifera</taxon>
        <taxon>Eurotatoria</taxon>
        <taxon>Bdelloidea</taxon>
        <taxon>Adinetida</taxon>
        <taxon>Adinetidae</taxon>
        <taxon>Adineta</taxon>
    </lineage>
</organism>
<evidence type="ECO:0000256" key="6">
    <source>
        <dbReference type="ARBA" id="ARBA00023136"/>
    </source>
</evidence>
<evidence type="ECO:0000313" key="15">
    <source>
        <dbReference type="Proteomes" id="UP000663860"/>
    </source>
</evidence>
<evidence type="ECO:0000313" key="14">
    <source>
        <dbReference type="EMBL" id="CAF4029246.1"/>
    </source>
</evidence>
<dbReference type="Proteomes" id="UP000663868">
    <property type="component" value="Unassembled WGS sequence"/>
</dbReference>
<comment type="similarity">
    <text evidence="2">Belongs to the TM2 family.</text>
</comment>
<evidence type="ECO:0000256" key="1">
    <source>
        <dbReference type="ARBA" id="ARBA00004141"/>
    </source>
</evidence>
<evidence type="ECO:0000313" key="13">
    <source>
        <dbReference type="EMBL" id="CAF3576862.1"/>
    </source>
</evidence>
<gene>
    <name evidence="11" type="ORF">IZO911_LOCUS20197</name>
    <name evidence="12" type="ORF">JYZ213_LOCUS20896</name>
    <name evidence="13" type="ORF">KXQ929_LOCUS3918</name>
    <name evidence="14" type="ORF">OXD698_LOCUS31200</name>
</gene>
<evidence type="ECO:0000256" key="2">
    <source>
        <dbReference type="ARBA" id="ARBA00008284"/>
    </source>
</evidence>
<evidence type="ECO:0000259" key="10">
    <source>
        <dbReference type="Pfam" id="PF05154"/>
    </source>
</evidence>
<evidence type="ECO:0000256" key="4">
    <source>
        <dbReference type="ARBA" id="ARBA00022729"/>
    </source>
</evidence>
<dbReference type="InterPro" id="IPR050932">
    <property type="entry name" value="TM2D1-3-like"/>
</dbReference>
<feature type="transmembrane region" description="Helical" evidence="8">
    <location>
        <begin position="95"/>
        <end position="115"/>
    </location>
</feature>
<evidence type="ECO:0000256" key="3">
    <source>
        <dbReference type="ARBA" id="ARBA00022692"/>
    </source>
</evidence>
<dbReference type="EMBL" id="CAJNOE010000208">
    <property type="protein sequence ID" value="CAF1048548.1"/>
    <property type="molecule type" value="Genomic_DNA"/>
</dbReference>
<keyword evidence="4 9" id="KW-0732">Signal</keyword>
<comment type="subcellular location">
    <subcellularLocation>
        <location evidence="1">Membrane</location>
        <topology evidence="1">Multi-pass membrane protein</topology>
    </subcellularLocation>
</comment>
<evidence type="ECO:0000313" key="12">
    <source>
        <dbReference type="EMBL" id="CAF1092061.1"/>
    </source>
</evidence>
<dbReference type="Proteomes" id="UP000663860">
    <property type="component" value="Unassembled WGS sequence"/>
</dbReference>
<evidence type="ECO:0000256" key="8">
    <source>
        <dbReference type="SAM" id="Phobius"/>
    </source>
</evidence>
<dbReference type="EMBL" id="CAJOBB010000130">
    <property type="protein sequence ID" value="CAF3576862.1"/>
    <property type="molecule type" value="Genomic_DNA"/>
</dbReference>
<keyword evidence="3 8" id="KW-0812">Transmembrane</keyword>
<dbReference type="Proteomes" id="UP000663845">
    <property type="component" value="Unassembled WGS sequence"/>
</dbReference>
<keyword evidence="7" id="KW-0325">Glycoprotein</keyword>
<name>A0A814K730_9BILA</name>
<evidence type="ECO:0000256" key="5">
    <source>
        <dbReference type="ARBA" id="ARBA00022989"/>
    </source>
</evidence>
<feature type="domain" description="TM2" evidence="10">
    <location>
        <begin position="64"/>
        <end position="118"/>
    </location>
</feature>
<dbReference type="InterPro" id="IPR007829">
    <property type="entry name" value="TM2"/>
</dbReference>
<dbReference type="PANTHER" id="PTHR21016:SF7">
    <property type="entry name" value="TM2 DOMAIN-CONTAINING PROTEIN 3"/>
    <property type="match status" value="1"/>
</dbReference>
<feature type="transmembrane region" description="Helical" evidence="8">
    <location>
        <begin position="69"/>
        <end position="88"/>
    </location>
</feature>
<dbReference type="EMBL" id="CAJOAZ010003814">
    <property type="protein sequence ID" value="CAF4029246.1"/>
    <property type="molecule type" value="Genomic_DNA"/>
</dbReference>
<proteinExistence type="inferred from homology"/>
<dbReference type="EMBL" id="CAJNOG010000224">
    <property type="protein sequence ID" value="CAF1092061.1"/>
    <property type="molecule type" value="Genomic_DNA"/>
</dbReference>
<keyword evidence="5 8" id="KW-1133">Transmembrane helix</keyword>
<reference evidence="11" key="1">
    <citation type="submission" date="2021-02" db="EMBL/GenBank/DDBJ databases">
        <authorList>
            <person name="Nowell W R."/>
        </authorList>
    </citation>
    <scope>NUCLEOTIDE SEQUENCE</scope>
</reference>
<comment type="caution">
    <text evidence="11">The sequence shown here is derived from an EMBL/GenBank/DDBJ whole genome shotgun (WGS) entry which is preliminary data.</text>
</comment>
<dbReference type="Proteomes" id="UP000663844">
    <property type="component" value="Unassembled WGS sequence"/>
</dbReference>
<feature type="signal peptide" evidence="9">
    <location>
        <begin position="1"/>
        <end position="19"/>
    </location>
</feature>
<keyword evidence="6 8" id="KW-0472">Membrane</keyword>
<accession>A0A814K730</accession>
<protein>
    <recommendedName>
        <fullName evidence="10">TM2 domain-containing protein</fullName>
    </recommendedName>
</protein>
<sequence>MKFFFLLLILLILIRINQSQNISLKLICSNDNNCGYPNGECILNECICLKGWIIQDQYDGCTYQQKSKLTAFLLSFFLGIFGVDWFYLSCGNFAYIIAGIIKLITLGACGIWWLVDWIRLLANAFQDGNGMPLLNWNN</sequence>
<dbReference type="Pfam" id="PF05154">
    <property type="entry name" value="TM2"/>
    <property type="match status" value="1"/>
</dbReference>
<dbReference type="AlphaFoldDB" id="A0A814K730"/>
<evidence type="ECO:0000313" key="11">
    <source>
        <dbReference type="EMBL" id="CAF1048548.1"/>
    </source>
</evidence>
<evidence type="ECO:0000256" key="9">
    <source>
        <dbReference type="SAM" id="SignalP"/>
    </source>
</evidence>